<accession>A0ABN0VE16</accession>
<evidence type="ECO:0000313" key="2">
    <source>
        <dbReference type="Proteomes" id="UP001501867"/>
    </source>
</evidence>
<evidence type="ECO:0008006" key="3">
    <source>
        <dbReference type="Google" id="ProtNLM"/>
    </source>
</evidence>
<reference evidence="1 2" key="1">
    <citation type="journal article" date="2019" name="Int. J. Syst. Evol. Microbiol.">
        <title>The Global Catalogue of Microorganisms (GCM) 10K type strain sequencing project: providing services to taxonomists for standard genome sequencing and annotation.</title>
        <authorList>
            <consortium name="The Broad Institute Genomics Platform"/>
            <consortium name="The Broad Institute Genome Sequencing Center for Infectious Disease"/>
            <person name="Wu L."/>
            <person name="Ma J."/>
        </authorList>
    </citation>
    <scope>NUCLEOTIDE SEQUENCE [LARGE SCALE GENOMIC DNA]</scope>
    <source>
        <strain evidence="1 2">JCM 4505</strain>
    </source>
</reference>
<name>A0ABN0VE16_9ACTN</name>
<protein>
    <recommendedName>
        <fullName evidence="3">TFIIB-type zinc ribbon-containing protein</fullName>
    </recommendedName>
</protein>
<dbReference type="EMBL" id="BAAABV010000015">
    <property type="protein sequence ID" value="GAA0291125.1"/>
    <property type="molecule type" value="Genomic_DNA"/>
</dbReference>
<comment type="caution">
    <text evidence="1">The sequence shown here is derived from an EMBL/GenBank/DDBJ whole genome shotgun (WGS) entry which is preliminary data.</text>
</comment>
<keyword evidence="2" id="KW-1185">Reference proteome</keyword>
<organism evidence="1 2">
    <name type="scientific">Streptomyces polychromogenes</name>
    <dbReference type="NCBI Taxonomy" id="67342"/>
    <lineage>
        <taxon>Bacteria</taxon>
        <taxon>Bacillati</taxon>
        <taxon>Actinomycetota</taxon>
        <taxon>Actinomycetes</taxon>
        <taxon>Kitasatosporales</taxon>
        <taxon>Streptomycetaceae</taxon>
        <taxon>Streptomyces</taxon>
    </lineage>
</organism>
<sequence>MILLQWPVSAQGLPAALAAVRRRLRRGRRRLPRSEIGLWQADQVSGNDEESGNRFRDRRESKYGDDFLDEVLVRCPRCGGCATITPHPEIPADDNAVGAGRRPFRRRLRCTGCGFFKDQKVDSAVVGSPIDPDFQRPLWLQASCCGNVLWAYNLRHLDLLEAYVRAKLRERGELAPGAPMSLVERLPSWLKAARNRTEILRTIKRLRSTTPTAR</sequence>
<dbReference type="Proteomes" id="UP001501867">
    <property type="component" value="Unassembled WGS sequence"/>
</dbReference>
<gene>
    <name evidence="1" type="ORF">GCM10010302_32100</name>
</gene>
<proteinExistence type="predicted"/>
<evidence type="ECO:0000313" key="1">
    <source>
        <dbReference type="EMBL" id="GAA0291125.1"/>
    </source>
</evidence>